<gene>
    <name evidence="3" type="ORF">ACFFSA_39825</name>
</gene>
<keyword evidence="1" id="KW-0560">Oxidoreductase</keyword>
<dbReference type="Proteomes" id="UP001589532">
    <property type="component" value="Unassembled WGS sequence"/>
</dbReference>
<evidence type="ECO:0000259" key="2">
    <source>
        <dbReference type="Pfam" id="PF00296"/>
    </source>
</evidence>
<protein>
    <submittedName>
        <fullName evidence="3">LLM class flavin-dependent oxidoreductase</fullName>
    </submittedName>
</protein>
<feature type="domain" description="Luciferase-like" evidence="2">
    <location>
        <begin position="9"/>
        <end position="229"/>
    </location>
</feature>
<dbReference type="InterPro" id="IPR050564">
    <property type="entry name" value="F420-G6PD/mer"/>
</dbReference>
<dbReference type="PANTHER" id="PTHR43244:SF1">
    <property type="entry name" value="5,10-METHYLENETETRAHYDROMETHANOPTERIN REDUCTASE"/>
    <property type="match status" value="1"/>
</dbReference>
<evidence type="ECO:0000313" key="4">
    <source>
        <dbReference type="Proteomes" id="UP001589532"/>
    </source>
</evidence>
<dbReference type="Pfam" id="PF00296">
    <property type="entry name" value="Bac_luciferase"/>
    <property type="match status" value="1"/>
</dbReference>
<comment type="caution">
    <text evidence="3">The sequence shown here is derived from an EMBL/GenBank/DDBJ whole genome shotgun (WGS) entry which is preliminary data.</text>
</comment>
<reference evidence="3 4" key="1">
    <citation type="submission" date="2024-09" db="EMBL/GenBank/DDBJ databases">
        <authorList>
            <person name="Sun Q."/>
            <person name="Mori K."/>
        </authorList>
    </citation>
    <scope>NUCLEOTIDE SEQUENCE [LARGE SCALE GENOMIC DNA]</scope>
    <source>
        <strain evidence="3 4">JCM 3143</strain>
    </source>
</reference>
<dbReference type="SUPFAM" id="SSF51679">
    <property type="entry name" value="Bacterial luciferase-like"/>
    <property type="match status" value="1"/>
</dbReference>
<sequence length="288" mass="30963">MRIGIGLPSAVPGADARSIGPWAAESELRGFRSLGAFDRLVYDNLDPLMALAAAAARTERVELVTTVLNAGYRGNPVVLAKQIHSLERLSGGRLTVGLGMGGWAEDYAVSDVPMTGRGAALEAALATLRTVWRGEVTGPAGSIPALPPDRPRLLLAGFVPAAFARAATLSDGWVAPSFGLQLLKRGVDAVRREWAQAGRRGRPRIVVERYFCLGLGAARTADAYIARYYGDLYPQVRHDVVTDVEHLRTEIDRVAEAGADDLVLLPCSREFEQISLLVDALDRAGRRP</sequence>
<dbReference type="InterPro" id="IPR036661">
    <property type="entry name" value="Luciferase-like_sf"/>
</dbReference>
<evidence type="ECO:0000256" key="1">
    <source>
        <dbReference type="ARBA" id="ARBA00023002"/>
    </source>
</evidence>
<keyword evidence="4" id="KW-1185">Reference proteome</keyword>
<proteinExistence type="predicted"/>
<dbReference type="InterPro" id="IPR011251">
    <property type="entry name" value="Luciferase-like_dom"/>
</dbReference>
<dbReference type="Gene3D" id="3.20.20.30">
    <property type="entry name" value="Luciferase-like domain"/>
    <property type="match status" value="1"/>
</dbReference>
<organism evidence="3 4">
    <name type="scientific">Nonomuraea helvata</name>
    <dbReference type="NCBI Taxonomy" id="37484"/>
    <lineage>
        <taxon>Bacteria</taxon>
        <taxon>Bacillati</taxon>
        <taxon>Actinomycetota</taxon>
        <taxon>Actinomycetes</taxon>
        <taxon>Streptosporangiales</taxon>
        <taxon>Streptosporangiaceae</taxon>
        <taxon>Nonomuraea</taxon>
    </lineage>
</organism>
<dbReference type="PANTHER" id="PTHR43244">
    <property type="match status" value="1"/>
</dbReference>
<dbReference type="RefSeq" id="WP_344985829.1">
    <property type="nucleotide sequence ID" value="NZ_BAAAXV010000001.1"/>
</dbReference>
<dbReference type="EMBL" id="JBHMBW010000054">
    <property type="protein sequence ID" value="MFB9629261.1"/>
    <property type="molecule type" value="Genomic_DNA"/>
</dbReference>
<evidence type="ECO:0000313" key="3">
    <source>
        <dbReference type="EMBL" id="MFB9629261.1"/>
    </source>
</evidence>
<name>A0ABV5SFS5_9ACTN</name>
<accession>A0ABV5SFS5</accession>